<dbReference type="CDD" id="cd06850">
    <property type="entry name" value="biotinyl_domain"/>
    <property type="match status" value="1"/>
</dbReference>
<dbReference type="InterPro" id="IPR001882">
    <property type="entry name" value="Biotin_BS"/>
</dbReference>
<evidence type="ECO:0000259" key="2">
    <source>
        <dbReference type="PROSITE" id="PS50968"/>
    </source>
</evidence>
<comment type="caution">
    <text evidence="3">The sequence shown here is derived from an EMBL/GenBank/DDBJ whole genome shotgun (WGS) entry which is preliminary data.</text>
</comment>
<gene>
    <name evidence="3" type="ORF">H9729_02840</name>
</gene>
<reference evidence="3" key="2">
    <citation type="submission" date="2021-04" db="EMBL/GenBank/DDBJ databases">
        <authorList>
            <person name="Gilroy R."/>
        </authorList>
    </citation>
    <scope>NUCLEOTIDE SEQUENCE</scope>
    <source>
        <strain evidence="3">1345</strain>
    </source>
</reference>
<accession>A0A9D2CSD8</accession>
<dbReference type="PANTHER" id="PTHR45266:SF3">
    <property type="entry name" value="OXALOACETATE DECARBOXYLASE ALPHA CHAIN"/>
    <property type="match status" value="1"/>
</dbReference>
<feature type="domain" description="Lipoyl-binding" evidence="2">
    <location>
        <begin position="44"/>
        <end position="119"/>
    </location>
</feature>
<dbReference type="Gene3D" id="2.40.50.100">
    <property type="match status" value="1"/>
</dbReference>
<dbReference type="PROSITE" id="PS50968">
    <property type="entry name" value="BIOTINYL_LIPOYL"/>
    <property type="match status" value="1"/>
</dbReference>
<proteinExistence type="predicted"/>
<dbReference type="PANTHER" id="PTHR45266">
    <property type="entry name" value="OXALOACETATE DECARBOXYLASE ALPHA CHAIN"/>
    <property type="match status" value="1"/>
</dbReference>
<dbReference type="InterPro" id="IPR000089">
    <property type="entry name" value="Biotin_lipoyl"/>
</dbReference>
<dbReference type="InterPro" id="IPR050709">
    <property type="entry name" value="Biotin_Carboxyl_Carrier/Decarb"/>
</dbReference>
<dbReference type="Pfam" id="PF00364">
    <property type="entry name" value="Biotin_lipoyl"/>
    <property type="match status" value="1"/>
</dbReference>
<dbReference type="InterPro" id="IPR011053">
    <property type="entry name" value="Single_hybrid_motif"/>
</dbReference>
<dbReference type="SUPFAM" id="SSF51230">
    <property type="entry name" value="Single hybrid motif"/>
    <property type="match status" value="1"/>
</dbReference>
<dbReference type="AlphaFoldDB" id="A0A9D2CSD8"/>
<keyword evidence="1" id="KW-0092">Biotin</keyword>
<protein>
    <submittedName>
        <fullName evidence="3">Biotin/lipoyl-binding protein</fullName>
    </submittedName>
</protein>
<dbReference type="Proteomes" id="UP000886750">
    <property type="component" value="Unassembled WGS sequence"/>
</dbReference>
<organism evidence="3 4">
    <name type="scientific">Candidatus Borkfalkia excrementigallinarum</name>
    <dbReference type="NCBI Taxonomy" id="2838506"/>
    <lineage>
        <taxon>Bacteria</taxon>
        <taxon>Bacillati</taxon>
        <taxon>Bacillota</taxon>
        <taxon>Clostridia</taxon>
        <taxon>Christensenellales</taxon>
        <taxon>Christensenellaceae</taxon>
        <taxon>Candidatus Borkfalkia</taxon>
    </lineage>
</organism>
<evidence type="ECO:0000313" key="4">
    <source>
        <dbReference type="Proteomes" id="UP000886750"/>
    </source>
</evidence>
<evidence type="ECO:0000256" key="1">
    <source>
        <dbReference type="ARBA" id="ARBA00023267"/>
    </source>
</evidence>
<sequence length="119" mass="12227">MRKFIVTIDGKNYEVGVEEVGADQTAAPAAPVAAAPAPAAAPVQPAASVSGEKVLSPFPGLIKKFLVNEGDTVKKDQPILVLEAMKMDNDITAPVAGKISFKTAVGNNVETNTLLAVIG</sequence>
<dbReference type="PROSITE" id="PS00188">
    <property type="entry name" value="BIOTIN"/>
    <property type="match status" value="1"/>
</dbReference>
<name>A0A9D2CSD8_9FIRM</name>
<evidence type="ECO:0000313" key="3">
    <source>
        <dbReference type="EMBL" id="HIY96602.1"/>
    </source>
</evidence>
<reference evidence="3" key="1">
    <citation type="journal article" date="2021" name="PeerJ">
        <title>Extensive microbial diversity within the chicken gut microbiome revealed by metagenomics and culture.</title>
        <authorList>
            <person name="Gilroy R."/>
            <person name="Ravi A."/>
            <person name="Getino M."/>
            <person name="Pursley I."/>
            <person name="Horton D.L."/>
            <person name="Alikhan N.F."/>
            <person name="Baker D."/>
            <person name="Gharbi K."/>
            <person name="Hall N."/>
            <person name="Watson M."/>
            <person name="Adriaenssens E.M."/>
            <person name="Foster-Nyarko E."/>
            <person name="Jarju S."/>
            <person name="Secka A."/>
            <person name="Antonio M."/>
            <person name="Oren A."/>
            <person name="Chaudhuri R.R."/>
            <person name="La Ragione R."/>
            <person name="Hildebrand F."/>
            <person name="Pallen M.J."/>
        </authorList>
    </citation>
    <scope>NUCLEOTIDE SEQUENCE</scope>
    <source>
        <strain evidence="3">1345</strain>
    </source>
</reference>
<dbReference type="EMBL" id="DXCQ01000028">
    <property type="protein sequence ID" value="HIY96602.1"/>
    <property type="molecule type" value="Genomic_DNA"/>
</dbReference>